<dbReference type="InterPro" id="IPR049435">
    <property type="entry name" value="Cas_Cas6_C"/>
</dbReference>
<dbReference type="Gene3D" id="3.30.70.1900">
    <property type="match status" value="1"/>
</dbReference>
<dbReference type="PANTHER" id="PTHR36984:SF3">
    <property type="entry name" value="CRISPR-ASSOCIATED ENDORIBONUCLEASE CAS6"/>
    <property type="match status" value="1"/>
</dbReference>
<feature type="domain" description="CRISPR associated protein Cas6 C-terminal" evidence="2">
    <location>
        <begin position="120"/>
        <end position="238"/>
    </location>
</feature>
<dbReference type="EMBL" id="CYZL01000030">
    <property type="protein sequence ID" value="CUO91371.1"/>
    <property type="molecule type" value="Genomic_DNA"/>
</dbReference>
<evidence type="ECO:0000259" key="2">
    <source>
        <dbReference type="Pfam" id="PF01881"/>
    </source>
</evidence>
<keyword evidence="1" id="KW-0051">Antiviral defense</keyword>
<dbReference type="Gene3D" id="3.30.70.1890">
    <property type="match status" value="1"/>
</dbReference>
<dbReference type="GO" id="GO:0051607">
    <property type="term" value="P:defense response to virus"/>
    <property type="evidence" value="ECO:0007669"/>
    <property type="project" value="UniProtKB-KW"/>
</dbReference>
<dbReference type="InterPro" id="IPR010156">
    <property type="entry name" value="CRISPR-assoc_prot_Cas6"/>
</dbReference>
<dbReference type="Pfam" id="PF01881">
    <property type="entry name" value="Cas_Cas6_C"/>
    <property type="match status" value="1"/>
</dbReference>
<dbReference type="InterPro" id="IPR045747">
    <property type="entry name" value="CRISPR-assoc_prot_Cas6_N_sf"/>
</dbReference>
<organism evidence="3 4">
    <name type="scientific">Anaerobutyricum hallii</name>
    <dbReference type="NCBI Taxonomy" id="39488"/>
    <lineage>
        <taxon>Bacteria</taxon>
        <taxon>Bacillati</taxon>
        <taxon>Bacillota</taxon>
        <taxon>Clostridia</taxon>
        <taxon>Lachnospirales</taxon>
        <taxon>Lachnospiraceae</taxon>
        <taxon>Anaerobutyricum</taxon>
    </lineage>
</organism>
<name>A0A174IY83_9FIRM</name>
<dbReference type="NCBIfam" id="TIGR01877">
    <property type="entry name" value="cas_cas6"/>
    <property type="match status" value="1"/>
</dbReference>
<evidence type="ECO:0000313" key="4">
    <source>
        <dbReference type="Proteomes" id="UP000095679"/>
    </source>
</evidence>
<sequence>MIQFNLEFVLEKPELPLELDRLLVSFLKASLESASPKMFEQLYDKRRSVIKPYTFSYYLPGAKFKDEKIYLRQNKFSMFFSNADMEQTIYFFNGFKKILHQHYPMNGNSMELVQIKNVRRKEIKDPEVIVKMQSSLIARRHDVEENRDTYYVYDHPEFSQVVKENVQTLIERLGVDVSVEGFEIVPIKGKKIVATIFGRKVDANIGIYKLSGSPELLTFLYRTGMGGRRSEGHGMWEIVY</sequence>
<dbReference type="CDD" id="cd21140">
    <property type="entry name" value="Cas6_I-like"/>
    <property type="match status" value="1"/>
</dbReference>
<evidence type="ECO:0000313" key="3">
    <source>
        <dbReference type="EMBL" id="CUO91371.1"/>
    </source>
</evidence>
<reference evidence="3 4" key="1">
    <citation type="submission" date="2015-09" db="EMBL/GenBank/DDBJ databases">
        <authorList>
            <consortium name="Pathogen Informatics"/>
        </authorList>
    </citation>
    <scope>NUCLEOTIDE SEQUENCE [LARGE SCALE GENOMIC DNA]</scope>
    <source>
        <strain evidence="3 4">2789STDY5834835</strain>
    </source>
</reference>
<proteinExistence type="predicted"/>
<dbReference type="PANTHER" id="PTHR36984">
    <property type="entry name" value="CRISPR-ASSOCIATED ENDORIBONUCLEASE CAS6 1"/>
    <property type="match status" value="1"/>
</dbReference>
<gene>
    <name evidence="3" type="ORF">ERS852450_02650</name>
</gene>
<protein>
    <submittedName>
        <fullName evidence="3">Uncharacterized protein predicted to be involved in DNA repair (RAMP superfamily)</fullName>
    </submittedName>
</protein>
<dbReference type="RefSeq" id="WP_055299593.1">
    <property type="nucleotide sequence ID" value="NZ_BLYK01000089.1"/>
</dbReference>
<dbReference type="GO" id="GO:0016788">
    <property type="term" value="F:hydrolase activity, acting on ester bonds"/>
    <property type="evidence" value="ECO:0007669"/>
    <property type="project" value="InterPro"/>
</dbReference>
<dbReference type="AlphaFoldDB" id="A0A174IY83"/>
<evidence type="ECO:0000256" key="1">
    <source>
        <dbReference type="ARBA" id="ARBA00023118"/>
    </source>
</evidence>
<dbReference type="Proteomes" id="UP000095679">
    <property type="component" value="Unassembled WGS sequence"/>
</dbReference>
<accession>A0A174IY83</accession>